<feature type="compositionally biased region" description="Basic and acidic residues" evidence="7">
    <location>
        <begin position="260"/>
        <end position="281"/>
    </location>
</feature>
<keyword evidence="4" id="KW-0238">DNA-binding</keyword>
<dbReference type="PROSITE" id="PS51370">
    <property type="entry name" value="R"/>
    <property type="match status" value="1"/>
</dbReference>
<keyword evidence="11" id="KW-1185">Reference proteome</keyword>
<evidence type="ECO:0000313" key="11">
    <source>
        <dbReference type="Proteomes" id="UP001163823"/>
    </source>
</evidence>
<organism evidence="10 11">
    <name type="scientific">Quillaja saponaria</name>
    <name type="common">Soap bark tree</name>
    <dbReference type="NCBI Taxonomy" id="32244"/>
    <lineage>
        <taxon>Eukaryota</taxon>
        <taxon>Viridiplantae</taxon>
        <taxon>Streptophyta</taxon>
        <taxon>Embryophyta</taxon>
        <taxon>Tracheophyta</taxon>
        <taxon>Spermatophyta</taxon>
        <taxon>Magnoliopsida</taxon>
        <taxon>eudicotyledons</taxon>
        <taxon>Gunneridae</taxon>
        <taxon>Pentapetalae</taxon>
        <taxon>rosids</taxon>
        <taxon>fabids</taxon>
        <taxon>Fabales</taxon>
        <taxon>Quillajaceae</taxon>
        <taxon>Quillaja</taxon>
    </lineage>
</organism>
<dbReference type="InterPro" id="IPR005333">
    <property type="entry name" value="Transcription_factor_TCP"/>
</dbReference>
<evidence type="ECO:0000256" key="2">
    <source>
        <dbReference type="ARBA" id="ARBA00022473"/>
    </source>
</evidence>
<evidence type="ECO:0000256" key="4">
    <source>
        <dbReference type="ARBA" id="ARBA00023125"/>
    </source>
</evidence>
<dbReference type="Pfam" id="PF03634">
    <property type="entry name" value="TCP"/>
    <property type="match status" value="1"/>
</dbReference>
<dbReference type="InterPro" id="IPR017888">
    <property type="entry name" value="CYC/TB1_R_domain"/>
</dbReference>
<evidence type="ECO:0000259" key="9">
    <source>
        <dbReference type="PROSITE" id="PS51370"/>
    </source>
</evidence>
<comment type="subcellular location">
    <subcellularLocation>
        <location evidence="1">Nucleus</location>
    </subcellularLocation>
</comment>
<evidence type="ECO:0000256" key="3">
    <source>
        <dbReference type="ARBA" id="ARBA00023015"/>
    </source>
</evidence>
<feature type="compositionally biased region" description="Polar residues" evidence="7">
    <location>
        <begin position="283"/>
        <end position="296"/>
    </location>
</feature>
<name>A0AAD7KQ60_QUISA</name>
<dbReference type="GO" id="GO:2000032">
    <property type="term" value="P:regulation of secondary shoot formation"/>
    <property type="evidence" value="ECO:0007669"/>
    <property type="project" value="TreeGrafter"/>
</dbReference>
<proteinExistence type="predicted"/>
<dbReference type="EMBL" id="JARAOO010000014">
    <property type="protein sequence ID" value="KAJ7943216.1"/>
    <property type="molecule type" value="Genomic_DNA"/>
</dbReference>
<feature type="domain" description="R" evidence="9">
    <location>
        <begin position="251"/>
        <end position="268"/>
    </location>
</feature>
<comment type="caution">
    <text evidence="10">The sequence shown here is derived from an EMBL/GenBank/DDBJ whole genome shotgun (WGS) entry which is preliminary data.</text>
</comment>
<gene>
    <name evidence="10" type="ORF">O6P43_032797</name>
</gene>
<dbReference type="InterPro" id="IPR017887">
    <property type="entry name" value="TF_TCP_subgr"/>
</dbReference>
<reference evidence="10" key="1">
    <citation type="journal article" date="2023" name="Science">
        <title>Elucidation of the pathway for biosynthesis of saponin adjuvants from the soapbark tree.</title>
        <authorList>
            <person name="Reed J."/>
            <person name="Orme A."/>
            <person name="El-Demerdash A."/>
            <person name="Owen C."/>
            <person name="Martin L.B.B."/>
            <person name="Misra R.C."/>
            <person name="Kikuchi S."/>
            <person name="Rejzek M."/>
            <person name="Martin A.C."/>
            <person name="Harkess A."/>
            <person name="Leebens-Mack J."/>
            <person name="Louveau T."/>
            <person name="Stephenson M.J."/>
            <person name="Osbourn A."/>
        </authorList>
    </citation>
    <scope>NUCLEOTIDE SEQUENCE</scope>
    <source>
        <strain evidence="10">S10</strain>
    </source>
</reference>
<dbReference type="GO" id="GO:0043565">
    <property type="term" value="F:sequence-specific DNA binding"/>
    <property type="evidence" value="ECO:0007669"/>
    <property type="project" value="TreeGrafter"/>
</dbReference>
<feature type="region of interest" description="Disordered" evidence="7">
    <location>
        <begin position="260"/>
        <end position="296"/>
    </location>
</feature>
<evidence type="ECO:0000256" key="6">
    <source>
        <dbReference type="ARBA" id="ARBA00023242"/>
    </source>
</evidence>
<dbReference type="AlphaFoldDB" id="A0AAD7KQ60"/>
<evidence type="ECO:0000256" key="5">
    <source>
        <dbReference type="ARBA" id="ARBA00023163"/>
    </source>
</evidence>
<keyword evidence="2" id="KW-0217">Developmental protein</keyword>
<keyword evidence="3" id="KW-0805">Transcription regulation</keyword>
<feature type="domain" description="TCP" evidence="8">
    <location>
        <begin position="125"/>
        <end position="183"/>
    </location>
</feature>
<dbReference type="PANTHER" id="PTHR31072:SF224">
    <property type="entry name" value="TRANSCRIPTION FACTOR TCP1"/>
    <property type="match status" value="1"/>
</dbReference>
<keyword evidence="5" id="KW-0804">Transcription</keyword>
<keyword evidence="6" id="KW-0539">Nucleus</keyword>
<dbReference type="KEGG" id="qsa:O6P43_032797"/>
<dbReference type="GO" id="GO:0003700">
    <property type="term" value="F:DNA-binding transcription factor activity"/>
    <property type="evidence" value="ECO:0007669"/>
    <property type="project" value="InterPro"/>
</dbReference>
<dbReference type="GO" id="GO:0005634">
    <property type="term" value="C:nucleus"/>
    <property type="evidence" value="ECO:0007669"/>
    <property type="project" value="UniProtKB-SubCell"/>
</dbReference>
<evidence type="ECO:0000256" key="7">
    <source>
        <dbReference type="SAM" id="MobiDB-lite"/>
    </source>
</evidence>
<dbReference type="PANTHER" id="PTHR31072">
    <property type="entry name" value="TRANSCRIPTION FACTOR TCP4-RELATED"/>
    <property type="match status" value="1"/>
</dbReference>
<protein>
    <submittedName>
        <fullName evidence="10">Transcription factor CYCLOIDEA-like</fullName>
    </submittedName>
</protein>
<dbReference type="Proteomes" id="UP001163823">
    <property type="component" value="Chromosome 14"/>
</dbReference>
<evidence type="ECO:0000313" key="10">
    <source>
        <dbReference type="EMBL" id="KAJ7943216.1"/>
    </source>
</evidence>
<accession>A0AAD7KQ60</accession>
<sequence>MFPCSNISDNLYSFSDQTNKENPNLKEQQHLYYSSSYLQFPELFLEDDELFLNQLLSQNQFLVSEIPHQDPTKSSNIVPNVAEDIDNETANYNTSAQQQISLEPNLRNDKAANEALIPRKRSTGKKDRHSKIYTAQGPRDRRMRLSLPIARKFFDLQDMLRFDKASKTIDWLYTKSMASIKEVRENLSLVKQTSSDGAKSVSTAESEVVSSKAAVQIAEISYQKGLSGKGAENLIGKAREKRSRELHKVAKESRDIARARARERTREKMKMKGSEELKEEFAENSSSSKSAGTLCSSHPTEKWWRIMFLQSENEDFPEYGD</sequence>
<evidence type="ECO:0000256" key="1">
    <source>
        <dbReference type="ARBA" id="ARBA00004123"/>
    </source>
</evidence>
<dbReference type="PROSITE" id="PS51369">
    <property type="entry name" value="TCP"/>
    <property type="match status" value="1"/>
</dbReference>
<evidence type="ECO:0000259" key="8">
    <source>
        <dbReference type="PROSITE" id="PS51369"/>
    </source>
</evidence>